<evidence type="ECO:0000256" key="6">
    <source>
        <dbReference type="ARBA" id="ARBA00022692"/>
    </source>
</evidence>
<evidence type="ECO:0000256" key="12">
    <source>
        <dbReference type="ARBA" id="ARBA00023136"/>
    </source>
</evidence>
<dbReference type="PRINTS" id="PR00463">
    <property type="entry name" value="EP450I"/>
</dbReference>
<dbReference type="PANTHER" id="PTHR24305">
    <property type="entry name" value="CYTOCHROME P450"/>
    <property type="match status" value="1"/>
</dbReference>
<dbReference type="OrthoDB" id="1470350at2759"/>
<comment type="subcellular location">
    <subcellularLocation>
        <location evidence="2">Membrane</location>
    </subcellularLocation>
</comment>
<evidence type="ECO:0000256" key="5">
    <source>
        <dbReference type="ARBA" id="ARBA00022617"/>
    </source>
</evidence>
<keyword evidence="10 13" id="KW-0408">Iron</keyword>
<dbReference type="PANTHER" id="PTHR24305:SF166">
    <property type="entry name" value="CYTOCHROME P450 12A4, MITOCHONDRIAL-RELATED"/>
    <property type="match status" value="1"/>
</dbReference>
<evidence type="ECO:0000256" key="2">
    <source>
        <dbReference type="ARBA" id="ARBA00004370"/>
    </source>
</evidence>
<dbReference type="InterPro" id="IPR002401">
    <property type="entry name" value="Cyt_P450_E_grp-I"/>
</dbReference>
<evidence type="ECO:0000256" key="8">
    <source>
        <dbReference type="ARBA" id="ARBA00022989"/>
    </source>
</evidence>
<dbReference type="InterPro" id="IPR001128">
    <property type="entry name" value="Cyt_P450"/>
</dbReference>
<keyword evidence="9" id="KW-0560">Oxidoreductase</keyword>
<comment type="similarity">
    <text evidence="4">Belongs to the cytochrome P450 family.</text>
</comment>
<evidence type="ECO:0000256" key="1">
    <source>
        <dbReference type="ARBA" id="ARBA00001971"/>
    </source>
</evidence>
<accession>A0A8H7Y2Q0</accession>
<reference evidence="14" key="1">
    <citation type="submission" date="2021-02" db="EMBL/GenBank/DDBJ databases">
        <title>Psilocybe cubensis genome.</title>
        <authorList>
            <person name="Mckernan K.J."/>
            <person name="Crawford S."/>
            <person name="Trippe A."/>
            <person name="Kane L.T."/>
            <person name="Mclaughlin S."/>
        </authorList>
    </citation>
    <scope>NUCLEOTIDE SEQUENCE [LARGE SCALE GENOMIC DNA]</scope>
    <source>
        <strain evidence="14">MGC-MH-2018</strain>
    </source>
</reference>
<keyword evidence="6" id="KW-0812">Transmembrane</keyword>
<evidence type="ECO:0000313" key="14">
    <source>
        <dbReference type="EMBL" id="KAG5170154.1"/>
    </source>
</evidence>
<dbReference type="InterPro" id="IPR050121">
    <property type="entry name" value="Cytochrome_P450_monoxygenase"/>
</dbReference>
<evidence type="ECO:0000256" key="7">
    <source>
        <dbReference type="ARBA" id="ARBA00022723"/>
    </source>
</evidence>
<dbReference type="CDD" id="cd11069">
    <property type="entry name" value="CYP_FUM15-like"/>
    <property type="match status" value="1"/>
</dbReference>
<dbReference type="GO" id="GO:0016705">
    <property type="term" value="F:oxidoreductase activity, acting on paired donors, with incorporation or reduction of molecular oxygen"/>
    <property type="evidence" value="ECO:0007669"/>
    <property type="project" value="InterPro"/>
</dbReference>
<gene>
    <name evidence="14" type="ORF">JR316_004541</name>
</gene>
<dbReference type="AlphaFoldDB" id="A0A8H7Y2Q0"/>
<evidence type="ECO:0000256" key="9">
    <source>
        <dbReference type="ARBA" id="ARBA00023002"/>
    </source>
</evidence>
<dbReference type="GO" id="GO:0020037">
    <property type="term" value="F:heme binding"/>
    <property type="evidence" value="ECO:0007669"/>
    <property type="project" value="InterPro"/>
</dbReference>
<dbReference type="GO" id="GO:0004497">
    <property type="term" value="F:monooxygenase activity"/>
    <property type="evidence" value="ECO:0007669"/>
    <property type="project" value="UniProtKB-KW"/>
</dbReference>
<dbReference type="EMBL" id="JAFIQS010000004">
    <property type="protein sequence ID" value="KAG5170154.1"/>
    <property type="molecule type" value="Genomic_DNA"/>
</dbReference>
<comment type="caution">
    <text evidence="14">The sequence shown here is derived from an EMBL/GenBank/DDBJ whole genome shotgun (WGS) entry which is preliminary data.</text>
</comment>
<keyword evidence="8" id="KW-1133">Transmembrane helix</keyword>
<evidence type="ECO:0008006" key="15">
    <source>
        <dbReference type="Google" id="ProtNLM"/>
    </source>
</evidence>
<feature type="binding site" description="axial binding residue" evidence="13">
    <location>
        <position position="478"/>
    </location>
    <ligand>
        <name>heme</name>
        <dbReference type="ChEBI" id="CHEBI:30413"/>
    </ligand>
    <ligandPart>
        <name>Fe</name>
        <dbReference type="ChEBI" id="CHEBI:18248"/>
    </ligandPart>
</feature>
<dbReference type="GO" id="GO:0016020">
    <property type="term" value="C:membrane"/>
    <property type="evidence" value="ECO:0007669"/>
    <property type="project" value="UniProtKB-SubCell"/>
</dbReference>
<evidence type="ECO:0000256" key="11">
    <source>
        <dbReference type="ARBA" id="ARBA00023033"/>
    </source>
</evidence>
<dbReference type="Gene3D" id="1.10.630.10">
    <property type="entry name" value="Cytochrome P450"/>
    <property type="match status" value="1"/>
</dbReference>
<dbReference type="Pfam" id="PF00067">
    <property type="entry name" value="p450"/>
    <property type="match status" value="1"/>
</dbReference>
<evidence type="ECO:0000256" key="4">
    <source>
        <dbReference type="ARBA" id="ARBA00010617"/>
    </source>
</evidence>
<evidence type="ECO:0000256" key="3">
    <source>
        <dbReference type="ARBA" id="ARBA00004721"/>
    </source>
</evidence>
<organism evidence="14">
    <name type="scientific">Psilocybe cubensis</name>
    <name type="common">Psychedelic mushroom</name>
    <name type="synonym">Stropharia cubensis</name>
    <dbReference type="NCBI Taxonomy" id="181762"/>
    <lineage>
        <taxon>Eukaryota</taxon>
        <taxon>Fungi</taxon>
        <taxon>Dikarya</taxon>
        <taxon>Basidiomycota</taxon>
        <taxon>Agaricomycotina</taxon>
        <taxon>Agaricomycetes</taxon>
        <taxon>Agaricomycetidae</taxon>
        <taxon>Agaricales</taxon>
        <taxon>Agaricineae</taxon>
        <taxon>Strophariaceae</taxon>
        <taxon>Psilocybe</taxon>
    </lineage>
</organism>
<comment type="pathway">
    <text evidence="3">Secondary metabolite biosynthesis; terpenoid biosynthesis.</text>
</comment>
<sequence>MILYTSLAVSLAITWALWRFVRPLLFPTMLDNVPGPKSDSWITGSLLQIIGNNAWGFHKEIGQTYGGIVRIKGILGRNDLYVSDAKALHHILIKDQYVYEETDDFIESNKIIFGKGIFTSLGEEHRRQRKMLNPVFSIAHMKEMVPIFYGVARKVHQTLLGKTYNGPQEVDIADWMTRLALELIGQSGLGYSFDALTEDAVRHPPSQGPKIALMQMSILPYLTRIGTPRFRRFVVDCLPFKEIQDLKGVLDVLHKTSEEILESKRKAIAEGDEAVAAQIGRGKDIISILLKANIHASEAERLSEEELLGQVTSLTFAATDTTSGALSRTFDLLAHHKDVQAKLREEIVTARKENGGEDLGYEQLVSLPYLDAICRETLRLYAPISQLRRVARSDIILPLGSPIKGLDGKDISEIPIPSGTTIHMSILNSNRNSELWGDDADQWKPERWLNALPNALVNARIPGVYSHLLTFLGGGRSCIGFKFSQLEMKVVLALLLENLEFSPSDKNVFWSMTGISTPNTNPDSNTPTLPLLIKRIDQD</sequence>
<evidence type="ECO:0000256" key="10">
    <source>
        <dbReference type="ARBA" id="ARBA00023004"/>
    </source>
</evidence>
<dbReference type="InterPro" id="IPR036396">
    <property type="entry name" value="Cyt_P450_sf"/>
</dbReference>
<name>A0A8H7Y2Q0_PSICU</name>
<protein>
    <recommendedName>
        <fullName evidence="15">Cytochrome P450</fullName>
    </recommendedName>
</protein>
<keyword evidence="7 13" id="KW-0479">Metal-binding</keyword>
<keyword evidence="12" id="KW-0472">Membrane</keyword>
<comment type="cofactor">
    <cofactor evidence="1 13">
        <name>heme</name>
        <dbReference type="ChEBI" id="CHEBI:30413"/>
    </cofactor>
</comment>
<keyword evidence="5 13" id="KW-0349">Heme</keyword>
<dbReference type="GO" id="GO:0005506">
    <property type="term" value="F:iron ion binding"/>
    <property type="evidence" value="ECO:0007669"/>
    <property type="project" value="InterPro"/>
</dbReference>
<dbReference type="SUPFAM" id="SSF48264">
    <property type="entry name" value="Cytochrome P450"/>
    <property type="match status" value="1"/>
</dbReference>
<proteinExistence type="inferred from homology"/>
<dbReference type="PRINTS" id="PR00385">
    <property type="entry name" value="P450"/>
</dbReference>
<keyword evidence="11" id="KW-0503">Monooxygenase</keyword>
<evidence type="ECO:0000256" key="13">
    <source>
        <dbReference type="PIRSR" id="PIRSR602401-1"/>
    </source>
</evidence>